<gene>
    <name evidence="1" type="ORF">DXB65_12790</name>
</gene>
<comment type="caution">
    <text evidence="1">The sequence shown here is derived from an EMBL/GenBank/DDBJ whole genome shotgun (WGS) entry which is preliminary data.</text>
</comment>
<organism evidence="1 2">
    <name type="scientific">Bacteroides oleiciplenus</name>
    <dbReference type="NCBI Taxonomy" id="626931"/>
    <lineage>
        <taxon>Bacteria</taxon>
        <taxon>Pseudomonadati</taxon>
        <taxon>Bacteroidota</taxon>
        <taxon>Bacteroidia</taxon>
        <taxon>Bacteroidales</taxon>
        <taxon>Bacteroidaceae</taxon>
        <taxon>Bacteroides</taxon>
    </lineage>
</organism>
<protein>
    <submittedName>
        <fullName evidence="1">Uncharacterized protein</fullName>
    </submittedName>
</protein>
<evidence type="ECO:0000313" key="1">
    <source>
        <dbReference type="EMBL" id="RGN34595.1"/>
    </source>
</evidence>
<dbReference type="AlphaFoldDB" id="A0A3E5BB56"/>
<name>A0A3E5BB56_9BACE</name>
<reference evidence="1 2" key="1">
    <citation type="submission" date="2018-08" db="EMBL/GenBank/DDBJ databases">
        <title>A genome reference for cultivated species of the human gut microbiota.</title>
        <authorList>
            <person name="Zou Y."/>
            <person name="Xue W."/>
            <person name="Luo G."/>
        </authorList>
    </citation>
    <scope>NUCLEOTIDE SEQUENCE [LARGE SCALE GENOMIC DNA]</scope>
    <source>
        <strain evidence="1 2">OM05-15BH</strain>
    </source>
</reference>
<sequence>MAFLMQIDMLYYITEDIIEAAENRNSKVIEILEYIAMAHRHGKHIVISNRKILQRLVEVKDYENRKTSQIYKSILDKYATYGNIVHKIALKVVFVLDREPYVKKNVTGRYEEIGYPIENVTVNNLLNETALLGENINEVAFYHLMGEFYKKRLAIQIHTPYIPLHGGGDTTKNVLMIEAMSKTRFCLAFLDSDKICPNGSLGSTLKGVIDSRKKKECFYTSDYIYSEKYREVENMIPIDVLRYVCENNADWIKGVQDIECIQKESEDIYYYDVKLGISEEKYCNIKKENQKEYITKHIILARNVTKEDLRNIVNPSKEKKMLFGTGGDVLERVLIYYSENFTQWLESAALPPRLEDEWMRIGREVINWTCAPSPIRV</sequence>
<evidence type="ECO:0000313" key="2">
    <source>
        <dbReference type="Proteomes" id="UP000260983"/>
    </source>
</evidence>
<dbReference type="EMBL" id="QSUL01000008">
    <property type="protein sequence ID" value="RGN34595.1"/>
    <property type="molecule type" value="Genomic_DNA"/>
</dbReference>
<accession>A0A3E5BB56</accession>
<dbReference type="Proteomes" id="UP000260983">
    <property type="component" value="Unassembled WGS sequence"/>
</dbReference>
<proteinExistence type="predicted"/>